<sequence length="158" mass="17603">MATYQPPTDRTPSTTTTENNDATVDTAPITTNTLERRNSLEKALQHRPDEQDLKDRHILLDTTAAPALQAKAAELERQRVMDNLRKGLAHRPEKEELVERNILAGGPAAPALQEKQRELEKHMRADSLEKQLSNRPKPEDLVKEGILNGLSSKEGGRG</sequence>
<feature type="compositionally biased region" description="Basic and acidic residues" evidence="5">
    <location>
        <begin position="34"/>
        <end position="57"/>
    </location>
</feature>
<dbReference type="GO" id="GO:0003713">
    <property type="term" value="F:transcription coactivator activity"/>
    <property type="evidence" value="ECO:0007669"/>
    <property type="project" value="TreeGrafter"/>
</dbReference>
<dbReference type="GO" id="GO:0045944">
    <property type="term" value="P:positive regulation of transcription by RNA polymerase II"/>
    <property type="evidence" value="ECO:0007669"/>
    <property type="project" value="TreeGrafter"/>
</dbReference>
<comment type="subcellular location">
    <subcellularLocation>
        <location evidence="1">Nucleus</location>
    </subcellularLocation>
</comment>
<dbReference type="OrthoDB" id="197676at2759"/>
<evidence type="ECO:0000256" key="3">
    <source>
        <dbReference type="ARBA" id="ARBA00023242"/>
    </source>
</evidence>
<feature type="repeat" description="RPEL" evidence="4">
    <location>
        <begin position="126"/>
        <end position="151"/>
    </location>
</feature>
<evidence type="ECO:0000313" key="6">
    <source>
        <dbReference type="EMBL" id="RMZ32389.1"/>
    </source>
</evidence>
<evidence type="ECO:0000256" key="2">
    <source>
        <dbReference type="ARBA" id="ARBA00022737"/>
    </source>
</evidence>
<proteinExistence type="predicted"/>
<dbReference type="Gene3D" id="6.10.150.10">
    <property type="match status" value="1"/>
</dbReference>
<protein>
    <recommendedName>
        <fullName evidence="8">RPEL repeat protein</fullName>
    </recommendedName>
</protein>
<feature type="compositionally biased region" description="Basic and acidic residues" evidence="5">
    <location>
        <begin position="114"/>
        <end position="129"/>
    </location>
</feature>
<evidence type="ECO:0000256" key="1">
    <source>
        <dbReference type="ARBA" id="ARBA00004123"/>
    </source>
</evidence>
<feature type="repeat" description="RPEL" evidence="4">
    <location>
        <begin position="38"/>
        <end position="63"/>
    </location>
</feature>
<comment type="caution">
    <text evidence="6">The sequence shown here is derived from an EMBL/GenBank/DDBJ whole genome shotgun (WGS) entry which is preliminary data.</text>
</comment>
<keyword evidence="2" id="KW-0677">Repeat</keyword>
<evidence type="ECO:0000256" key="5">
    <source>
        <dbReference type="SAM" id="MobiDB-lite"/>
    </source>
</evidence>
<gene>
    <name evidence="6" type="ORF">D0859_03515</name>
</gene>
<feature type="region of interest" description="Disordered" evidence="5">
    <location>
        <begin position="1"/>
        <end position="57"/>
    </location>
</feature>
<dbReference type="Gene3D" id="6.10.140.2040">
    <property type="match status" value="1"/>
</dbReference>
<dbReference type="Pfam" id="PF02755">
    <property type="entry name" value="RPEL"/>
    <property type="match status" value="3"/>
</dbReference>
<evidence type="ECO:0000256" key="4">
    <source>
        <dbReference type="PROSITE-ProRule" id="PRU00401"/>
    </source>
</evidence>
<dbReference type="Proteomes" id="UP000281677">
    <property type="component" value="Unassembled WGS sequence"/>
</dbReference>
<evidence type="ECO:0008006" key="8">
    <source>
        <dbReference type="Google" id="ProtNLM"/>
    </source>
</evidence>
<dbReference type="VEuPathDB" id="FungiDB:BTJ68_14292"/>
<dbReference type="SMART" id="SM00707">
    <property type="entry name" value="RPEL"/>
    <property type="match status" value="3"/>
</dbReference>
<dbReference type="InterPro" id="IPR043451">
    <property type="entry name" value="Myocardin-like"/>
</dbReference>
<dbReference type="GO" id="GO:0005634">
    <property type="term" value="C:nucleus"/>
    <property type="evidence" value="ECO:0007669"/>
    <property type="project" value="UniProtKB-SubCell"/>
</dbReference>
<accession>A0A3M7J3Y1</accession>
<evidence type="ECO:0000313" key="7">
    <source>
        <dbReference type="Proteomes" id="UP000281677"/>
    </source>
</evidence>
<keyword evidence="3" id="KW-0539">Nucleus</keyword>
<dbReference type="PANTHER" id="PTHR22793">
    <property type="entry name" value="MYOCARDIN-RELATED TRANSCRIPTION FACTOR-RELATED"/>
    <property type="match status" value="1"/>
</dbReference>
<dbReference type="PANTHER" id="PTHR22793:SF12">
    <property type="entry name" value="MYOCARDIN-RELATED TRANSCRIPTION FACTOR, ISOFORM H"/>
    <property type="match status" value="1"/>
</dbReference>
<feature type="repeat" description="RPEL" evidence="4">
    <location>
        <begin position="82"/>
        <end position="107"/>
    </location>
</feature>
<dbReference type="InterPro" id="IPR004018">
    <property type="entry name" value="RPEL_repeat"/>
</dbReference>
<dbReference type="PROSITE" id="PS51073">
    <property type="entry name" value="RPEL"/>
    <property type="match status" value="3"/>
</dbReference>
<dbReference type="AlphaFoldDB" id="A0A3M7J3Y1"/>
<organism evidence="6 7">
    <name type="scientific">Hortaea werneckii</name>
    <name type="common">Black yeast</name>
    <name type="synonym">Cladosporium werneckii</name>
    <dbReference type="NCBI Taxonomy" id="91943"/>
    <lineage>
        <taxon>Eukaryota</taxon>
        <taxon>Fungi</taxon>
        <taxon>Dikarya</taxon>
        <taxon>Ascomycota</taxon>
        <taxon>Pezizomycotina</taxon>
        <taxon>Dothideomycetes</taxon>
        <taxon>Dothideomycetidae</taxon>
        <taxon>Mycosphaerellales</taxon>
        <taxon>Teratosphaeriaceae</taxon>
        <taxon>Hortaea</taxon>
    </lineage>
</organism>
<feature type="compositionally biased region" description="Low complexity" evidence="5">
    <location>
        <begin position="1"/>
        <end position="26"/>
    </location>
</feature>
<reference evidence="6 7" key="1">
    <citation type="journal article" date="2018" name="BMC Genomics">
        <title>Genomic evidence for intraspecific hybridization in a clonal and extremely halotolerant yeast.</title>
        <authorList>
            <person name="Gostincar C."/>
            <person name="Stajich J.E."/>
            <person name="Zupancic J."/>
            <person name="Zalar P."/>
            <person name="Gunde-Cimerman N."/>
        </authorList>
    </citation>
    <scope>NUCLEOTIDE SEQUENCE [LARGE SCALE GENOMIC DNA]</scope>
    <source>
        <strain evidence="6 7">EXF-120</strain>
    </source>
</reference>
<dbReference type="EMBL" id="QWIT01000071">
    <property type="protein sequence ID" value="RMZ32389.1"/>
    <property type="molecule type" value="Genomic_DNA"/>
</dbReference>
<name>A0A3M7J3Y1_HORWE</name>
<feature type="region of interest" description="Disordered" evidence="5">
    <location>
        <begin position="101"/>
        <end position="158"/>
    </location>
</feature>